<sequence>MVAQGRGKRVTLKSVWSPRFRCCFCAECCLYLPLINVLNILDYAIECKDVEIDYENLSKNTTGPPSYASLAQKDSAKKPKNPGDLHTSKGKVLNYLRIPKAVDFMSPDLTEYVTETQRAGLIAQLKANKD</sequence>
<dbReference type="GO" id="GO:0005634">
    <property type="term" value="C:nucleus"/>
    <property type="evidence" value="ECO:0007669"/>
    <property type="project" value="InterPro"/>
</dbReference>
<evidence type="ECO:0000256" key="1">
    <source>
        <dbReference type="SAM" id="MobiDB-lite"/>
    </source>
</evidence>
<feature type="compositionally biased region" description="Basic and acidic residues" evidence="1">
    <location>
        <begin position="74"/>
        <end position="87"/>
    </location>
</feature>
<evidence type="ECO:0000313" key="3">
    <source>
        <dbReference type="Proteomes" id="UP000050791"/>
    </source>
</evidence>
<dbReference type="InterPro" id="IPR012617">
    <property type="entry name" value="AATF_C"/>
</dbReference>
<dbReference type="AlphaFoldDB" id="A0AA85BH12"/>
<proteinExistence type="predicted"/>
<evidence type="ECO:0000313" key="4">
    <source>
        <dbReference type="WBParaSite" id="SMTH1_57320.1"/>
    </source>
</evidence>
<accession>A0AA85BH12</accession>
<name>A0AA85BH12_9TREM</name>
<dbReference type="WBParaSite" id="SMTH1_57320.1">
    <property type="protein sequence ID" value="SMTH1_57320.1"/>
    <property type="gene ID" value="SMTH1_57320"/>
</dbReference>
<reference evidence="4" key="1">
    <citation type="submission" date="2023-11" db="UniProtKB">
        <authorList>
            <consortium name="WormBaseParasite"/>
        </authorList>
    </citation>
    <scope>IDENTIFICATION</scope>
</reference>
<organism evidence="3 4">
    <name type="scientific">Schistosoma mattheei</name>
    <dbReference type="NCBI Taxonomy" id="31246"/>
    <lineage>
        <taxon>Eukaryota</taxon>
        <taxon>Metazoa</taxon>
        <taxon>Spiralia</taxon>
        <taxon>Lophotrochozoa</taxon>
        <taxon>Platyhelminthes</taxon>
        <taxon>Trematoda</taxon>
        <taxon>Digenea</taxon>
        <taxon>Strigeidida</taxon>
        <taxon>Schistosomatoidea</taxon>
        <taxon>Schistosomatidae</taxon>
        <taxon>Schistosoma</taxon>
    </lineage>
</organism>
<feature type="region of interest" description="Disordered" evidence="1">
    <location>
        <begin position="57"/>
        <end position="88"/>
    </location>
</feature>
<dbReference type="Pfam" id="PF08164">
    <property type="entry name" value="TRAUB"/>
    <property type="match status" value="1"/>
</dbReference>
<protein>
    <recommendedName>
        <fullName evidence="2">Apoptosis-antagonizing transcription factor C-terminal domain-containing protein</fullName>
    </recommendedName>
</protein>
<dbReference type="Proteomes" id="UP000050791">
    <property type="component" value="Unassembled WGS sequence"/>
</dbReference>
<feature type="domain" description="Apoptosis-antagonizing transcription factor C-terminal" evidence="2">
    <location>
        <begin position="63"/>
        <end position="125"/>
    </location>
</feature>
<evidence type="ECO:0000259" key="2">
    <source>
        <dbReference type="Pfam" id="PF08164"/>
    </source>
</evidence>